<evidence type="ECO:0000313" key="1">
    <source>
        <dbReference type="EMBL" id="EJW93607.1"/>
    </source>
</evidence>
<protein>
    <submittedName>
        <fullName evidence="1">Uncharacterized protein</fullName>
    </submittedName>
</protein>
<gene>
    <name evidence="1" type="ORF">EVA_18285</name>
</gene>
<reference evidence="1" key="1">
    <citation type="journal article" date="2012" name="PLoS ONE">
        <title>Gene sets for utilization of primary and secondary nutrition supplies in the distal gut of endangered iberian lynx.</title>
        <authorList>
            <person name="Alcaide M."/>
            <person name="Messina E."/>
            <person name="Richter M."/>
            <person name="Bargiela R."/>
            <person name="Peplies J."/>
            <person name="Huws S.A."/>
            <person name="Newbold C.J."/>
            <person name="Golyshin P.N."/>
            <person name="Simon M.A."/>
            <person name="Lopez G."/>
            <person name="Yakimov M.M."/>
            <person name="Ferrer M."/>
        </authorList>
    </citation>
    <scope>NUCLEOTIDE SEQUENCE</scope>
</reference>
<name>J9FVL1_9ZZZZ</name>
<comment type="caution">
    <text evidence="1">The sequence shown here is derived from an EMBL/GenBank/DDBJ whole genome shotgun (WGS) entry which is preliminary data.</text>
</comment>
<dbReference type="AlphaFoldDB" id="J9FVL1"/>
<accession>J9FVL1</accession>
<proteinExistence type="predicted"/>
<dbReference type="EMBL" id="AMCI01006879">
    <property type="protein sequence ID" value="EJW93607.1"/>
    <property type="molecule type" value="Genomic_DNA"/>
</dbReference>
<feature type="non-terminal residue" evidence="1">
    <location>
        <position position="1"/>
    </location>
</feature>
<organism evidence="1">
    <name type="scientific">gut metagenome</name>
    <dbReference type="NCBI Taxonomy" id="749906"/>
    <lineage>
        <taxon>unclassified sequences</taxon>
        <taxon>metagenomes</taxon>
        <taxon>organismal metagenomes</taxon>
    </lineage>
</organism>
<sequence length="72" mass="7721">ADADVTIIDETARRATATIVGGNVVMEEGKLLGRGTTIICDERGEKGLKAKGIRTIVKAPLEPNQATKRFVR</sequence>